<feature type="region of interest" description="Disordered" evidence="1">
    <location>
        <begin position="1"/>
        <end position="25"/>
    </location>
</feature>
<name>A0A2G2XFW8_CAPBA</name>
<dbReference type="AlphaFoldDB" id="A0A2G2XFW8"/>
<comment type="caution">
    <text evidence="3">The sequence shown here is derived from an EMBL/GenBank/DDBJ whole genome shotgun (WGS) entry which is preliminary data.</text>
</comment>
<feature type="transmembrane region" description="Helical" evidence="2">
    <location>
        <begin position="42"/>
        <end position="63"/>
    </location>
</feature>
<keyword evidence="2" id="KW-1133">Transmembrane helix</keyword>
<feature type="compositionally biased region" description="Low complexity" evidence="1">
    <location>
        <begin position="16"/>
        <end position="25"/>
    </location>
</feature>
<organism evidence="3 4">
    <name type="scientific">Capsicum baccatum</name>
    <name type="common">Peruvian pepper</name>
    <dbReference type="NCBI Taxonomy" id="33114"/>
    <lineage>
        <taxon>Eukaryota</taxon>
        <taxon>Viridiplantae</taxon>
        <taxon>Streptophyta</taxon>
        <taxon>Embryophyta</taxon>
        <taxon>Tracheophyta</taxon>
        <taxon>Spermatophyta</taxon>
        <taxon>Magnoliopsida</taxon>
        <taxon>eudicotyledons</taxon>
        <taxon>Gunneridae</taxon>
        <taxon>Pentapetalae</taxon>
        <taxon>asterids</taxon>
        <taxon>lamiids</taxon>
        <taxon>Solanales</taxon>
        <taxon>Solanaceae</taxon>
        <taxon>Solanoideae</taxon>
        <taxon>Capsiceae</taxon>
        <taxon>Capsicum</taxon>
    </lineage>
</organism>
<evidence type="ECO:0000256" key="2">
    <source>
        <dbReference type="SAM" id="Phobius"/>
    </source>
</evidence>
<dbReference type="OrthoDB" id="1689567at2759"/>
<evidence type="ECO:0000313" key="3">
    <source>
        <dbReference type="EMBL" id="PHT56374.1"/>
    </source>
</evidence>
<reference evidence="4" key="2">
    <citation type="journal article" date="2017" name="J. Anim. Genet.">
        <title>Multiple reference genome sequences of hot pepper reveal the massive evolution of plant disease resistance genes by retroduplication.</title>
        <authorList>
            <person name="Kim S."/>
            <person name="Park J."/>
            <person name="Yeom S.-I."/>
            <person name="Kim Y.-M."/>
            <person name="Seo E."/>
            <person name="Kim K.-T."/>
            <person name="Kim M.-S."/>
            <person name="Lee J.M."/>
            <person name="Cheong K."/>
            <person name="Shin H.-S."/>
            <person name="Kim S.-B."/>
            <person name="Han K."/>
            <person name="Lee J."/>
            <person name="Park M."/>
            <person name="Lee H.-A."/>
            <person name="Lee H.-Y."/>
            <person name="Lee Y."/>
            <person name="Oh S."/>
            <person name="Lee J.H."/>
            <person name="Choi E."/>
            <person name="Choi E."/>
            <person name="Lee S.E."/>
            <person name="Jeon J."/>
            <person name="Kim H."/>
            <person name="Choi G."/>
            <person name="Song H."/>
            <person name="Lee J."/>
            <person name="Lee S.-C."/>
            <person name="Kwon J.-K."/>
            <person name="Lee H.-Y."/>
            <person name="Koo N."/>
            <person name="Hong Y."/>
            <person name="Kim R.W."/>
            <person name="Kang W.-H."/>
            <person name="Huh J.H."/>
            <person name="Kang B.-C."/>
            <person name="Yang T.-J."/>
            <person name="Lee Y.-H."/>
            <person name="Bennetzen J.L."/>
            <person name="Choi D."/>
        </authorList>
    </citation>
    <scope>NUCLEOTIDE SEQUENCE [LARGE SCALE GENOMIC DNA]</scope>
    <source>
        <strain evidence="4">cv. PBC81</strain>
    </source>
</reference>
<dbReference type="Proteomes" id="UP000224567">
    <property type="component" value="Unassembled WGS sequence"/>
</dbReference>
<keyword evidence="2" id="KW-0812">Transmembrane</keyword>
<keyword evidence="4" id="KW-1185">Reference proteome</keyword>
<protein>
    <submittedName>
        <fullName evidence="3">Uncharacterized protein</fullName>
    </submittedName>
</protein>
<sequence length="107" mass="11615">MMIPSTFSADPPYMASSSTFSPPSSAVGDGDFNYDVAWYGNIQYLLNISAVEALTCLFIFIFGKLRSDHLRMSGTTVIASKLLVADMSLVLKLPDTAALMLRNTQPS</sequence>
<reference evidence="3 4" key="1">
    <citation type="journal article" date="2017" name="Genome Biol.">
        <title>New reference genome sequences of hot pepper reveal the massive evolution of plant disease-resistance genes by retroduplication.</title>
        <authorList>
            <person name="Kim S."/>
            <person name="Park J."/>
            <person name="Yeom S.I."/>
            <person name="Kim Y.M."/>
            <person name="Seo E."/>
            <person name="Kim K.T."/>
            <person name="Kim M.S."/>
            <person name="Lee J.M."/>
            <person name="Cheong K."/>
            <person name="Shin H.S."/>
            <person name="Kim S.B."/>
            <person name="Han K."/>
            <person name="Lee J."/>
            <person name="Park M."/>
            <person name="Lee H.A."/>
            <person name="Lee H.Y."/>
            <person name="Lee Y."/>
            <person name="Oh S."/>
            <person name="Lee J.H."/>
            <person name="Choi E."/>
            <person name="Choi E."/>
            <person name="Lee S.E."/>
            <person name="Jeon J."/>
            <person name="Kim H."/>
            <person name="Choi G."/>
            <person name="Song H."/>
            <person name="Lee J."/>
            <person name="Lee S.C."/>
            <person name="Kwon J.K."/>
            <person name="Lee H.Y."/>
            <person name="Koo N."/>
            <person name="Hong Y."/>
            <person name="Kim R.W."/>
            <person name="Kang W.H."/>
            <person name="Huh J.H."/>
            <person name="Kang B.C."/>
            <person name="Yang T.J."/>
            <person name="Lee Y.H."/>
            <person name="Bennetzen J.L."/>
            <person name="Choi D."/>
        </authorList>
    </citation>
    <scope>NUCLEOTIDE SEQUENCE [LARGE SCALE GENOMIC DNA]</scope>
    <source>
        <strain evidence="4">cv. PBC81</strain>
    </source>
</reference>
<accession>A0A2G2XFW8</accession>
<keyword evidence="2" id="KW-0472">Membrane</keyword>
<evidence type="ECO:0000313" key="4">
    <source>
        <dbReference type="Proteomes" id="UP000224567"/>
    </source>
</evidence>
<proteinExistence type="predicted"/>
<dbReference type="STRING" id="33114.A0A2G2XFW8"/>
<gene>
    <name evidence="3" type="ORF">CQW23_04860</name>
</gene>
<dbReference type="EMBL" id="MLFT02000002">
    <property type="protein sequence ID" value="PHT56374.1"/>
    <property type="molecule type" value="Genomic_DNA"/>
</dbReference>
<evidence type="ECO:0000256" key="1">
    <source>
        <dbReference type="SAM" id="MobiDB-lite"/>
    </source>
</evidence>